<evidence type="ECO:0000256" key="3">
    <source>
        <dbReference type="ARBA" id="ARBA00010763"/>
    </source>
</evidence>
<dbReference type="InterPro" id="IPR005111">
    <property type="entry name" value="MoeA_C_domain_IV"/>
</dbReference>
<dbReference type="InterPro" id="IPR036425">
    <property type="entry name" value="MoaB/Mog-like_dom_sf"/>
</dbReference>
<dbReference type="PANTHER" id="PTHR10192:SF16">
    <property type="entry name" value="MOLYBDOPTERIN MOLYBDENUMTRANSFERASE"/>
    <property type="match status" value="1"/>
</dbReference>
<feature type="domain" description="MoaB/Mog" evidence="7">
    <location>
        <begin position="184"/>
        <end position="326"/>
    </location>
</feature>
<evidence type="ECO:0000256" key="6">
    <source>
        <dbReference type="RuleBase" id="RU365090"/>
    </source>
</evidence>
<dbReference type="InterPro" id="IPR024370">
    <property type="entry name" value="PBP_domain"/>
</dbReference>
<dbReference type="SMART" id="SM00852">
    <property type="entry name" value="MoCF_biosynth"/>
    <property type="match status" value="1"/>
</dbReference>
<evidence type="ECO:0000313" key="9">
    <source>
        <dbReference type="Proteomes" id="UP000191931"/>
    </source>
</evidence>
<dbReference type="GO" id="GO:0061599">
    <property type="term" value="F:molybdopterin molybdotransferase activity"/>
    <property type="evidence" value="ECO:0007669"/>
    <property type="project" value="UniProtKB-UniRule"/>
</dbReference>
<name>A0A1W1HGN6_9BACT</name>
<dbReference type="Pfam" id="PF00994">
    <property type="entry name" value="MoCF_biosynth"/>
    <property type="match status" value="1"/>
</dbReference>
<reference evidence="8 9" key="1">
    <citation type="submission" date="2017-03" db="EMBL/GenBank/DDBJ databases">
        <authorList>
            <person name="Afonso C.L."/>
            <person name="Miller P.J."/>
            <person name="Scott M.A."/>
            <person name="Spackman E."/>
            <person name="Goraichik I."/>
            <person name="Dimitrov K.M."/>
            <person name="Suarez D.L."/>
            <person name="Swayne D.E."/>
        </authorList>
    </citation>
    <scope>NUCLEOTIDE SEQUENCE [LARGE SCALE GENOMIC DNA]</scope>
    <source>
        <strain evidence="8">PRJEB14757</strain>
    </source>
</reference>
<dbReference type="SUPFAM" id="SSF63882">
    <property type="entry name" value="MoeA N-terminal region -like"/>
    <property type="match status" value="1"/>
</dbReference>
<dbReference type="Pfam" id="PF12727">
    <property type="entry name" value="PBP_like"/>
    <property type="match status" value="1"/>
</dbReference>
<dbReference type="InterPro" id="IPR001453">
    <property type="entry name" value="MoaB/Mog_dom"/>
</dbReference>
<dbReference type="GO" id="GO:0005829">
    <property type="term" value="C:cytosol"/>
    <property type="evidence" value="ECO:0007669"/>
    <property type="project" value="TreeGrafter"/>
</dbReference>
<evidence type="ECO:0000256" key="1">
    <source>
        <dbReference type="ARBA" id="ARBA00002901"/>
    </source>
</evidence>
<comment type="function">
    <text evidence="1 6">Catalyzes the insertion of molybdate into adenylated molybdopterin with the concomitant release of AMP.</text>
</comment>
<dbReference type="Proteomes" id="UP000191931">
    <property type="component" value="Unassembled WGS sequence"/>
</dbReference>
<dbReference type="Pfam" id="PF03454">
    <property type="entry name" value="MoeA_C"/>
    <property type="match status" value="1"/>
</dbReference>
<organism evidence="8 9">
    <name type="scientific">Desulfamplus magnetovallimortis</name>
    <dbReference type="NCBI Taxonomy" id="1246637"/>
    <lineage>
        <taxon>Bacteria</taxon>
        <taxon>Pseudomonadati</taxon>
        <taxon>Thermodesulfobacteriota</taxon>
        <taxon>Desulfobacteria</taxon>
        <taxon>Desulfobacterales</taxon>
        <taxon>Desulfobacteraceae</taxon>
        <taxon>Desulfamplus</taxon>
    </lineage>
</organism>
<dbReference type="EMBL" id="FWEV01000276">
    <property type="protein sequence ID" value="SLM31542.1"/>
    <property type="molecule type" value="Genomic_DNA"/>
</dbReference>
<keyword evidence="6" id="KW-0808">Transferase</keyword>
<keyword evidence="6" id="KW-0460">Magnesium</keyword>
<dbReference type="Gene3D" id="3.90.105.10">
    <property type="entry name" value="Molybdopterin biosynthesis moea protein, domain 2"/>
    <property type="match status" value="1"/>
</dbReference>
<dbReference type="RefSeq" id="WP_080800379.1">
    <property type="nucleotide sequence ID" value="NZ_LT828541.1"/>
</dbReference>
<dbReference type="InterPro" id="IPR036135">
    <property type="entry name" value="MoeA_linker/N_sf"/>
</dbReference>
<comment type="similarity">
    <text evidence="3 6">Belongs to the MoeA family.</text>
</comment>
<keyword evidence="4 6" id="KW-0501">Molybdenum cofactor biosynthesis</keyword>
<dbReference type="OrthoDB" id="9804758at2"/>
<evidence type="ECO:0000256" key="2">
    <source>
        <dbReference type="ARBA" id="ARBA00005046"/>
    </source>
</evidence>
<keyword evidence="9" id="KW-1185">Reference proteome</keyword>
<dbReference type="CDD" id="cd00887">
    <property type="entry name" value="MoeA"/>
    <property type="match status" value="1"/>
</dbReference>
<dbReference type="Gene3D" id="2.170.190.11">
    <property type="entry name" value="Molybdopterin biosynthesis moea protein, domain 3"/>
    <property type="match status" value="1"/>
</dbReference>
<dbReference type="UniPathway" id="UPA00344"/>
<sequence length="653" mass="70431">MKRNVYLNMKSIEAARQIMFDQFPGADESGAEDIDSVDALGRILAEPAVAALSAPNYHAAAMDGIALDAKLSFGASDDEPKILVSGKDAFWINTGHVMPEGTNAVIMIEHLNVIDSVKNGSSNGSSIEINSPAFPWQNVRKMGEDIVATELIFPRGHKITSYSLGALIAGGVFRVSVKKKPKVLIIPTGSELKSWQYANDNGLKPGDVIDSNSWVLGALCVEYGASFESHAIIHDEIEIIMDAVREATLSSYDMVFIIGGSSAGSKDYAKPVIDSLGEVFVHGVTMMPGKPLLFGKVNEKPVFGIPGYPVSAVVAFEQFAGPLLLKMHGLNPAAKQRETIDVVPARKIASKLGVEEFLRVKIGSVDGRFMASQLPRGAGSITTLTEADGIIRIPPHVEGIAEKEIVKAELIRPLAAIEDTVVITGSHDNTLDLLADQICRTRPGVTISSSHVGSMGGLMAIRKKTCHVAGSHLLDPEDGSYNISYIKKYLPGERVWLVNLVMREQGLIVAGGNPEKIKGLDDLKKKELVFINRQGGAGTRVLLDYKLKELGMTPADIRGYENEEYTHMSVAVAVLSGRADAGMGIYAAAKALSLDFIPVFTESYDLVIPDRFFHTEKIQVLLETIKTNDFKKRVGELGGYGTETTGEAILLES</sequence>
<dbReference type="EC" id="2.10.1.1" evidence="6"/>
<dbReference type="NCBIfam" id="NF011068">
    <property type="entry name" value="PRK14498.1"/>
    <property type="match status" value="1"/>
</dbReference>
<comment type="cofactor">
    <cofactor evidence="6">
        <name>Mg(2+)</name>
        <dbReference type="ChEBI" id="CHEBI:18420"/>
    </cofactor>
</comment>
<dbReference type="SUPFAM" id="SSF63867">
    <property type="entry name" value="MoeA C-terminal domain-like"/>
    <property type="match status" value="1"/>
</dbReference>
<evidence type="ECO:0000256" key="5">
    <source>
        <dbReference type="ARBA" id="ARBA00047317"/>
    </source>
</evidence>
<dbReference type="STRING" id="1246637.MTBBW1_350033"/>
<dbReference type="AlphaFoldDB" id="A0A1W1HGN6"/>
<keyword evidence="6" id="KW-0479">Metal-binding</keyword>
<evidence type="ECO:0000313" key="8">
    <source>
        <dbReference type="EMBL" id="SLM31542.1"/>
    </source>
</evidence>
<accession>A0A1W1HGN6</accession>
<dbReference type="SUPFAM" id="SSF53850">
    <property type="entry name" value="Periplasmic binding protein-like II"/>
    <property type="match status" value="1"/>
</dbReference>
<dbReference type="InterPro" id="IPR038987">
    <property type="entry name" value="MoeA-like"/>
</dbReference>
<keyword evidence="6" id="KW-0500">Molybdenum</keyword>
<dbReference type="GO" id="GO:0046872">
    <property type="term" value="F:metal ion binding"/>
    <property type="evidence" value="ECO:0007669"/>
    <property type="project" value="UniProtKB-UniRule"/>
</dbReference>
<evidence type="ECO:0000256" key="4">
    <source>
        <dbReference type="ARBA" id="ARBA00023150"/>
    </source>
</evidence>
<dbReference type="Gene3D" id="3.40.980.10">
    <property type="entry name" value="MoaB/Mog-like domain"/>
    <property type="match status" value="1"/>
</dbReference>
<dbReference type="Gene3D" id="3.40.190.10">
    <property type="entry name" value="Periplasmic binding protein-like II"/>
    <property type="match status" value="1"/>
</dbReference>
<dbReference type="GO" id="GO:0006777">
    <property type="term" value="P:Mo-molybdopterin cofactor biosynthetic process"/>
    <property type="evidence" value="ECO:0007669"/>
    <property type="project" value="UniProtKB-UniRule"/>
</dbReference>
<evidence type="ECO:0000259" key="7">
    <source>
        <dbReference type="SMART" id="SM00852"/>
    </source>
</evidence>
<proteinExistence type="inferred from homology"/>
<comment type="catalytic activity">
    <reaction evidence="5">
        <text>adenylyl-molybdopterin + molybdate = Mo-molybdopterin + AMP + H(+)</text>
        <dbReference type="Rhea" id="RHEA:35047"/>
        <dbReference type="ChEBI" id="CHEBI:15378"/>
        <dbReference type="ChEBI" id="CHEBI:36264"/>
        <dbReference type="ChEBI" id="CHEBI:62727"/>
        <dbReference type="ChEBI" id="CHEBI:71302"/>
        <dbReference type="ChEBI" id="CHEBI:456215"/>
        <dbReference type="EC" id="2.10.1.1"/>
    </reaction>
</comment>
<dbReference type="PANTHER" id="PTHR10192">
    <property type="entry name" value="MOLYBDOPTERIN BIOSYNTHESIS PROTEIN"/>
    <property type="match status" value="1"/>
</dbReference>
<protein>
    <recommendedName>
        <fullName evidence="6">Molybdopterin molybdenumtransferase</fullName>
        <ecNumber evidence="6">2.10.1.1</ecNumber>
    </recommendedName>
</protein>
<dbReference type="Pfam" id="PF03453">
    <property type="entry name" value="MoeA_N"/>
    <property type="match status" value="1"/>
</dbReference>
<dbReference type="InterPro" id="IPR005110">
    <property type="entry name" value="MoeA_linker/N"/>
</dbReference>
<comment type="pathway">
    <text evidence="2 6">Cofactor biosynthesis; molybdopterin biosynthesis.</text>
</comment>
<dbReference type="Gene3D" id="2.40.340.10">
    <property type="entry name" value="MoeA, C-terminal, domain IV"/>
    <property type="match status" value="1"/>
</dbReference>
<dbReference type="InterPro" id="IPR036688">
    <property type="entry name" value="MoeA_C_domain_IV_sf"/>
</dbReference>
<gene>
    <name evidence="8" type="primary">moeA</name>
    <name evidence="8" type="ORF">MTBBW1_350033</name>
</gene>
<dbReference type="SUPFAM" id="SSF53218">
    <property type="entry name" value="Molybdenum cofactor biosynthesis proteins"/>
    <property type="match status" value="1"/>
</dbReference>